<dbReference type="KEGG" id="hro:HELRODRAFT_160161"/>
<dbReference type="EnsemblMetazoa" id="HelroT160161">
    <property type="protein sequence ID" value="HelroP160161"/>
    <property type="gene ID" value="HelroG160161"/>
</dbReference>
<gene>
    <name evidence="2" type="primary">20198619</name>
    <name evidence="1" type="ORF">HELRODRAFT_160161</name>
</gene>
<evidence type="ECO:0000313" key="1">
    <source>
        <dbReference type="EMBL" id="ESO06045.1"/>
    </source>
</evidence>
<dbReference type="InParanoid" id="T1EPW9"/>
<name>T1EPW9_HELRO</name>
<dbReference type="Proteomes" id="UP000015101">
    <property type="component" value="Unassembled WGS sequence"/>
</dbReference>
<dbReference type="EMBL" id="AMQM01000519">
    <property type="status" value="NOT_ANNOTATED_CDS"/>
    <property type="molecule type" value="Genomic_DNA"/>
</dbReference>
<keyword evidence="3" id="KW-1185">Reference proteome</keyword>
<dbReference type="HOGENOM" id="CLU_767860_0_0_1"/>
<organism evidence="2 3">
    <name type="scientific">Helobdella robusta</name>
    <name type="common">Californian leech</name>
    <dbReference type="NCBI Taxonomy" id="6412"/>
    <lineage>
        <taxon>Eukaryota</taxon>
        <taxon>Metazoa</taxon>
        <taxon>Spiralia</taxon>
        <taxon>Lophotrochozoa</taxon>
        <taxon>Annelida</taxon>
        <taxon>Clitellata</taxon>
        <taxon>Hirudinea</taxon>
        <taxon>Rhynchobdellida</taxon>
        <taxon>Glossiphoniidae</taxon>
        <taxon>Helobdella</taxon>
    </lineage>
</organism>
<protein>
    <submittedName>
        <fullName evidence="1 2">Uncharacterized protein</fullName>
    </submittedName>
</protein>
<reference evidence="3" key="1">
    <citation type="submission" date="2012-12" db="EMBL/GenBank/DDBJ databases">
        <authorList>
            <person name="Hellsten U."/>
            <person name="Grimwood J."/>
            <person name="Chapman J.A."/>
            <person name="Shapiro H."/>
            <person name="Aerts A."/>
            <person name="Otillar R.P."/>
            <person name="Terry A.Y."/>
            <person name="Boore J.L."/>
            <person name="Simakov O."/>
            <person name="Marletaz F."/>
            <person name="Cho S.-J."/>
            <person name="Edsinger-Gonzales E."/>
            <person name="Havlak P."/>
            <person name="Kuo D.-H."/>
            <person name="Larsson T."/>
            <person name="Lv J."/>
            <person name="Arendt D."/>
            <person name="Savage R."/>
            <person name="Osoegawa K."/>
            <person name="de Jong P."/>
            <person name="Lindberg D.R."/>
            <person name="Seaver E.C."/>
            <person name="Weisblat D.A."/>
            <person name="Putnam N.H."/>
            <person name="Grigoriev I.V."/>
            <person name="Rokhsar D.S."/>
        </authorList>
    </citation>
    <scope>NUCLEOTIDE SEQUENCE</scope>
</reference>
<dbReference type="CTD" id="20198619"/>
<evidence type="ECO:0000313" key="3">
    <source>
        <dbReference type="Proteomes" id="UP000015101"/>
    </source>
</evidence>
<accession>T1EPW9</accession>
<reference evidence="2" key="3">
    <citation type="submission" date="2015-06" db="UniProtKB">
        <authorList>
            <consortium name="EnsemblMetazoa"/>
        </authorList>
    </citation>
    <scope>IDENTIFICATION</scope>
</reference>
<proteinExistence type="predicted"/>
<sequence>MYEVDEIEWNICLLHSLYLEDSSDDICLTAAHFALQYLWVACGTTIYVLEKKARSEISVYQKISLFSECEDINFNISSICSFGEQIWCLIENFIVEIDSETFDIICFFDCSLSNFGETITNFNLNDLLRSLSNSDTLFSLNSLKDELGLSGLGNKDQIIQSCNINKSTLELEKSAKIRRKRSLRLFRGKRKKPNSKVIKNYRIKSIECCNGILWAGSISGEMILINVTQNSSSKVEYGQVLNVMCNEDNAQDHSNEDFQLSHMLKMPIGSDSENESESTTGSCSLMTMMSYKKKKLPHKRVRLLIWNCLDTIALHSFTGHGLVMVILFQNLKESTTLNSICETMYHTSILTRPLRKKTRQL</sequence>
<reference evidence="1 3" key="2">
    <citation type="journal article" date="2013" name="Nature">
        <title>Insights into bilaterian evolution from three spiralian genomes.</title>
        <authorList>
            <person name="Simakov O."/>
            <person name="Marletaz F."/>
            <person name="Cho S.J."/>
            <person name="Edsinger-Gonzales E."/>
            <person name="Havlak P."/>
            <person name="Hellsten U."/>
            <person name="Kuo D.H."/>
            <person name="Larsson T."/>
            <person name="Lv J."/>
            <person name="Arendt D."/>
            <person name="Savage R."/>
            <person name="Osoegawa K."/>
            <person name="de Jong P."/>
            <person name="Grimwood J."/>
            <person name="Chapman J.A."/>
            <person name="Shapiro H."/>
            <person name="Aerts A."/>
            <person name="Otillar R.P."/>
            <person name="Terry A.Y."/>
            <person name="Boore J.L."/>
            <person name="Grigoriev I.V."/>
            <person name="Lindberg D.R."/>
            <person name="Seaver E.C."/>
            <person name="Weisblat D.A."/>
            <person name="Putnam N.H."/>
            <person name="Rokhsar D.S."/>
        </authorList>
    </citation>
    <scope>NUCLEOTIDE SEQUENCE</scope>
</reference>
<dbReference type="RefSeq" id="XP_009015413.1">
    <property type="nucleotide sequence ID" value="XM_009017165.1"/>
</dbReference>
<evidence type="ECO:0000313" key="2">
    <source>
        <dbReference type="EnsemblMetazoa" id="HelroP160161"/>
    </source>
</evidence>
<dbReference type="EMBL" id="KB096324">
    <property type="protein sequence ID" value="ESO06045.1"/>
    <property type="molecule type" value="Genomic_DNA"/>
</dbReference>
<dbReference type="AlphaFoldDB" id="T1EPW9"/>
<dbReference type="GeneID" id="20198619"/>